<accession>A0AAD7KU11</accession>
<name>A0AAD7KU11_QUISA</name>
<gene>
    <name evidence="1" type="ORF">O6P43_030621</name>
</gene>
<dbReference type="KEGG" id="qsa:O6P43_030621"/>
<dbReference type="EMBL" id="JARAOO010000013">
    <property type="protein sequence ID" value="KAJ7945578.1"/>
    <property type="molecule type" value="Genomic_DNA"/>
</dbReference>
<comment type="caution">
    <text evidence="1">The sequence shown here is derived from an EMBL/GenBank/DDBJ whole genome shotgun (WGS) entry which is preliminary data.</text>
</comment>
<organism evidence="1 2">
    <name type="scientific">Quillaja saponaria</name>
    <name type="common">Soap bark tree</name>
    <dbReference type="NCBI Taxonomy" id="32244"/>
    <lineage>
        <taxon>Eukaryota</taxon>
        <taxon>Viridiplantae</taxon>
        <taxon>Streptophyta</taxon>
        <taxon>Embryophyta</taxon>
        <taxon>Tracheophyta</taxon>
        <taxon>Spermatophyta</taxon>
        <taxon>Magnoliopsida</taxon>
        <taxon>eudicotyledons</taxon>
        <taxon>Gunneridae</taxon>
        <taxon>Pentapetalae</taxon>
        <taxon>rosids</taxon>
        <taxon>fabids</taxon>
        <taxon>Fabales</taxon>
        <taxon>Quillajaceae</taxon>
        <taxon>Quillaja</taxon>
    </lineage>
</organism>
<keyword evidence="2" id="KW-1185">Reference proteome</keyword>
<dbReference type="AlphaFoldDB" id="A0AAD7KU11"/>
<evidence type="ECO:0000313" key="2">
    <source>
        <dbReference type="Proteomes" id="UP001163823"/>
    </source>
</evidence>
<protein>
    <submittedName>
        <fullName evidence="1">Uncharacterized protein</fullName>
    </submittedName>
</protein>
<sequence>MLRFPPPLLPATNRFLLFSQDCFVFSPAEPPAVTGEPLCHRIDQILTSYPQKVCFSRLSVPSIEIYNRDRGTSSYPFHFIVDIVDLRLKPIFLQQSVHMAYFAKVLENLSRIGFLQTLFTKTLEVGSIIMLVPLCLQAWNLCAFLIEMVKIGIIEWKKLYIFIPLSEFHLQNY</sequence>
<proteinExistence type="predicted"/>
<reference evidence="1" key="1">
    <citation type="journal article" date="2023" name="Science">
        <title>Elucidation of the pathway for biosynthesis of saponin adjuvants from the soapbark tree.</title>
        <authorList>
            <person name="Reed J."/>
            <person name="Orme A."/>
            <person name="El-Demerdash A."/>
            <person name="Owen C."/>
            <person name="Martin L.B.B."/>
            <person name="Misra R.C."/>
            <person name="Kikuchi S."/>
            <person name="Rejzek M."/>
            <person name="Martin A.C."/>
            <person name="Harkess A."/>
            <person name="Leebens-Mack J."/>
            <person name="Louveau T."/>
            <person name="Stephenson M.J."/>
            <person name="Osbourn A."/>
        </authorList>
    </citation>
    <scope>NUCLEOTIDE SEQUENCE</scope>
    <source>
        <strain evidence="1">S10</strain>
    </source>
</reference>
<dbReference type="Proteomes" id="UP001163823">
    <property type="component" value="Chromosome 13"/>
</dbReference>
<evidence type="ECO:0000313" key="1">
    <source>
        <dbReference type="EMBL" id="KAJ7945578.1"/>
    </source>
</evidence>